<sequence>MILSIVFYSFVVCAVIQAIYYLSFSSFLFVNKTAKEQTTEHPFSIIVFVKNEGENLHNFLPSILAQKYSKFEIVLINNASTDNTDEILETYKANNSNIKIVNVENNEAFWANKKYALTLGIKAAKHEHLCFIDAKSKPVSKHWITELNKKHTVEKTIVLGYSKIKKEKKLFNLFIRFENLLNAIICFTFTKHGASFMTFGNNLSYQKKNSLKLMVLSIT</sequence>
<evidence type="ECO:0000313" key="7">
    <source>
        <dbReference type="Proteomes" id="UP001151478"/>
    </source>
</evidence>
<evidence type="ECO:0000256" key="4">
    <source>
        <dbReference type="SAM" id="Phobius"/>
    </source>
</evidence>
<dbReference type="EMBL" id="JAOSLC020000002">
    <property type="protein sequence ID" value="MDD7913002.1"/>
    <property type="molecule type" value="Genomic_DNA"/>
</dbReference>
<dbReference type="Pfam" id="PF00535">
    <property type="entry name" value="Glycos_transf_2"/>
    <property type="match status" value="1"/>
</dbReference>
<feature type="domain" description="Glycosyltransferase 2-like" evidence="5">
    <location>
        <begin position="44"/>
        <end position="169"/>
    </location>
</feature>
<dbReference type="RefSeq" id="WP_265724273.1">
    <property type="nucleotide sequence ID" value="NZ_JAOSLC020000002.1"/>
</dbReference>
<dbReference type="SUPFAM" id="SSF53448">
    <property type="entry name" value="Nucleotide-diphospho-sugar transferases"/>
    <property type="match status" value="1"/>
</dbReference>
<keyword evidence="4" id="KW-0812">Transmembrane</keyword>
<dbReference type="EC" id="2.4.-.-" evidence="6"/>
<dbReference type="Gene3D" id="3.90.550.10">
    <property type="entry name" value="Spore Coat Polysaccharide Biosynthesis Protein SpsA, Chain A"/>
    <property type="match status" value="1"/>
</dbReference>
<keyword evidence="2 6" id="KW-0328">Glycosyltransferase</keyword>
<gene>
    <name evidence="6" type="ORF">N5A56_000490</name>
</gene>
<dbReference type="Proteomes" id="UP001151478">
    <property type="component" value="Unassembled WGS sequence"/>
</dbReference>
<dbReference type="InterPro" id="IPR001173">
    <property type="entry name" value="Glyco_trans_2-like"/>
</dbReference>
<evidence type="ECO:0000259" key="5">
    <source>
        <dbReference type="Pfam" id="PF00535"/>
    </source>
</evidence>
<dbReference type="PANTHER" id="PTHR43630:SF1">
    <property type="entry name" value="POLY-BETA-1,6-N-ACETYL-D-GLUCOSAMINE SYNTHASE"/>
    <property type="match status" value="1"/>
</dbReference>
<dbReference type="InterPro" id="IPR029044">
    <property type="entry name" value="Nucleotide-diphossugar_trans"/>
</dbReference>
<name>A0ABT5S4G2_9FLAO</name>
<evidence type="ECO:0000256" key="3">
    <source>
        <dbReference type="ARBA" id="ARBA00022679"/>
    </source>
</evidence>
<keyword evidence="4" id="KW-1133">Transmembrane helix</keyword>
<organism evidence="6 7">
    <name type="scientific">Polaribacter ponticola</name>
    <dbReference type="NCBI Taxonomy" id="2978475"/>
    <lineage>
        <taxon>Bacteria</taxon>
        <taxon>Pseudomonadati</taxon>
        <taxon>Bacteroidota</taxon>
        <taxon>Flavobacteriia</taxon>
        <taxon>Flavobacteriales</taxon>
        <taxon>Flavobacteriaceae</taxon>
    </lineage>
</organism>
<evidence type="ECO:0000256" key="2">
    <source>
        <dbReference type="ARBA" id="ARBA00022676"/>
    </source>
</evidence>
<evidence type="ECO:0000313" key="6">
    <source>
        <dbReference type="EMBL" id="MDD7913002.1"/>
    </source>
</evidence>
<comment type="similarity">
    <text evidence="1">Belongs to the glycosyltransferase 2 family.</text>
</comment>
<keyword evidence="7" id="KW-1185">Reference proteome</keyword>
<keyword evidence="4" id="KW-0472">Membrane</keyword>
<keyword evidence="3 6" id="KW-0808">Transferase</keyword>
<comment type="caution">
    <text evidence="6">The sequence shown here is derived from an EMBL/GenBank/DDBJ whole genome shotgun (WGS) entry which is preliminary data.</text>
</comment>
<evidence type="ECO:0000256" key="1">
    <source>
        <dbReference type="ARBA" id="ARBA00006739"/>
    </source>
</evidence>
<protein>
    <submittedName>
        <fullName evidence="6">Glycosyltransferase</fullName>
        <ecNumber evidence="6">2.4.-.-</ecNumber>
    </submittedName>
</protein>
<dbReference type="PANTHER" id="PTHR43630">
    <property type="entry name" value="POLY-BETA-1,6-N-ACETYL-D-GLUCOSAMINE SYNTHASE"/>
    <property type="match status" value="1"/>
</dbReference>
<reference evidence="6" key="1">
    <citation type="submission" date="2023-02" db="EMBL/GenBank/DDBJ databases">
        <title>Polaribacter ponticola sp. nov., isolated from seawater.</title>
        <authorList>
            <person name="Baek J.H."/>
            <person name="Kim J.M."/>
            <person name="Choi D.G."/>
            <person name="Jeon C.O."/>
        </authorList>
    </citation>
    <scope>NUCLEOTIDE SEQUENCE</scope>
    <source>
        <strain evidence="6">MSW5</strain>
    </source>
</reference>
<accession>A0ABT5S4G2</accession>
<dbReference type="GO" id="GO:0016757">
    <property type="term" value="F:glycosyltransferase activity"/>
    <property type="evidence" value="ECO:0007669"/>
    <property type="project" value="UniProtKB-KW"/>
</dbReference>
<proteinExistence type="inferred from homology"/>
<feature type="transmembrane region" description="Helical" evidence="4">
    <location>
        <begin position="6"/>
        <end position="30"/>
    </location>
</feature>